<evidence type="ECO:0000313" key="2">
    <source>
        <dbReference type="EMBL" id="KIJ44646.1"/>
    </source>
</evidence>
<dbReference type="Proteomes" id="UP000054279">
    <property type="component" value="Unassembled WGS sequence"/>
</dbReference>
<dbReference type="EMBL" id="KN837116">
    <property type="protein sequence ID" value="KIJ44646.1"/>
    <property type="molecule type" value="Genomic_DNA"/>
</dbReference>
<evidence type="ECO:0000313" key="3">
    <source>
        <dbReference type="Proteomes" id="UP000054279"/>
    </source>
</evidence>
<name>A0A0C9W131_SPHS4</name>
<organism evidence="2 3">
    <name type="scientific">Sphaerobolus stellatus (strain SS14)</name>
    <dbReference type="NCBI Taxonomy" id="990650"/>
    <lineage>
        <taxon>Eukaryota</taxon>
        <taxon>Fungi</taxon>
        <taxon>Dikarya</taxon>
        <taxon>Basidiomycota</taxon>
        <taxon>Agaricomycotina</taxon>
        <taxon>Agaricomycetes</taxon>
        <taxon>Phallomycetidae</taxon>
        <taxon>Geastrales</taxon>
        <taxon>Sphaerobolaceae</taxon>
        <taxon>Sphaerobolus</taxon>
    </lineage>
</organism>
<evidence type="ECO:0000256" key="1">
    <source>
        <dbReference type="SAM" id="MobiDB-lite"/>
    </source>
</evidence>
<gene>
    <name evidence="2" type="ORF">M422DRAFT_251942</name>
</gene>
<dbReference type="AlphaFoldDB" id="A0A0C9W131"/>
<dbReference type="HOGENOM" id="CLU_2122645_0_0_1"/>
<proteinExistence type="predicted"/>
<keyword evidence="3" id="KW-1185">Reference proteome</keyword>
<sequence>MSFVDLPVVDGNEVDEDEGIEAEVAIGVNIPAEDSDPAYMANRDNSEDSDSAEHGEEEVENGEISSSLKVTFTQSELGWTPTSTHVNALTRNYAAYSSLPQQSGFGFKTAQGAC</sequence>
<accession>A0A0C9W131</accession>
<protein>
    <submittedName>
        <fullName evidence="2">Unplaced genomic scaffold SPHSTscaffold_41, whole genome shotgun sequence</fullName>
    </submittedName>
</protein>
<reference evidence="2 3" key="1">
    <citation type="submission" date="2014-06" db="EMBL/GenBank/DDBJ databases">
        <title>Evolutionary Origins and Diversification of the Mycorrhizal Mutualists.</title>
        <authorList>
            <consortium name="DOE Joint Genome Institute"/>
            <consortium name="Mycorrhizal Genomics Consortium"/>
            <person name="Kohler A."/>
            <person name="Kuo A."/>
            <person name="Nagy L.G."/>
            <person name="Floudas D."/>
            <person name="Copeland A."/>
            <person name="Barry K.W."/>
            <person name="Cichocki N."/>
            <person name="Veneault-Fourrey C."/>
            <person name="LaButti K."/>
            <person name="Lindquist E.A."/>
            <person name="Lipzen A."/>
            <person name="Lundell T."/>
            <person name="Morin E."/>
            <person name="Murat C."/>
            <person name="Riley R."/>
            <person name="Ohm R."/>
            <person name="Sun H."/>
            <person name="Tunlid A."/>
            <person name="Henrissat B."/>
            <person name="Grigoriev I.V."/>
            <person name="Hibbett D.S."/>
            <person name="Martin F."/>
        </authorList>
    </citation>
    <scope>NUCLEOTIDE SEQUENCE [LARGE SCALE GENOMIC DNA]</scope>
    <source>
        <strain evidence="2 3">SS14</strain>
    </source>
</reference>
<feature type="compositionally biased region" description="Acidic residues" evidence="1">
    <location>
        <begin position="47"/>
        <end position="61"/>
    </location>
</feature>
<feature type="region of interest" description="Disordered" evidence="1">
    <location>
        <begin position="31"/>
        <end position="67"/>
    </location>
</feature>